<sequence>MHKAIDGIGRKKHQDKRVVRLQMEICLKKT</sequence>
<proteinExistence type="predicted"/>
<gene>
    <name evidence="1" type="ORF">EAIL5_2284</name>
</gene>
<organism evidence="1">
    <name type="scientific">Erwinia amylovora ATCC BAA-2158</name>
    <dbReference type="NCBI Taxonomy" id="889211"/>
    <lineage>
        <taxon>Bacteria</taxon>
        <taxon>Pseudomonadati</taxon>
        <taxon>Pseudomonadota</taxon>
        <taxon>Gammaproteobacteria</taxon>
        <taxon>Enterobacterales</taxon>
        <taxon>Erwiniaceae</taxon>
        <taxon>Erwinia</taxon>
    </lineage>
</organism>
<name>E5B6T4_ERWAM</name>
<evidence type="ECO:0000313" key="1">
    <source>
        <dbReference type="EMBL" id="CBX81104.1"/>
    </source>
</evidence>
<dbReference type="AlphaFoldDB" id="E5B6T4"/>
<accession>E5B6T4</accession>
<dbReference type="EMBL" id="FR719191">
    <property type="protein sequence ID" value="CBX81104.1"/>
    <property type="molecule type" value="Genomic_DNA"/>
</dbReference>
<protein>
    <submittedName>
        <fullName evidence="1">Uncharacterized protein</fullName>
    </submittedName>
</protein>
<reference evidence="1" key="1">
    <citation type="journal article" date="2011" name="J. Bacteriol.">
        <title>Genome Sequence of an Erwinia amylovora Strain with Pathogenicity Restricted to Rubus Plants.</title>
        <authorList>
            <person name="Powney R."/>
            <person name="Smits T.H."/>
            <person name="Sawbridge T."/>
            <person name="Frey B."/>
            <person name="Blom J."/>
            <person name="Frey J.E."/>
            <person name="Plummer K.M."/>
            <person name="Beer S.V."/>
            <person name="Luck J."/>
            <person name="Duffy B."/>
            <person name="Rodoni B."/>
        </authorList>
    </citation>
    <scope>NUCLEOTIDE SEQUENCE</scope>
    <source>
        <strain evidence="1">ATCC BAA-2158</strain>
    </source>
</reference>